<accession>A0AAW8T1K2</accession>
<name>A0AAW8T1K2_9ENTE</name>
<dbReference type="GO" id="GO:0004175">
    <property type="term" value="F:endopeptidase activity"/>
    <property type="evidence" value="ECO:0007669"/>
    <property type="project" value="UniProtKB-ARBA"/>
</dbReference>
<evidence type="ECO:0000313" key="5">
    <source>
        <dbReference type="Proteomes" id="UP001249240"/>
    </source>
</evidence>
<keyword evidence="2" id="KW-1133">Transmembrane helix</keyword>
<comment type="similarity">
    <text evidence="1">Belongs to the UPF0177 family.</text>
</comment>
<dbReference type="Proteomes" id="UP001249240">
    <property type="component" value="Unassembled WGS sequence"/>
</dbReference>
<evidence type="ECO:0000313" key="4">
    <source>
        <dbReference type="EMBL" id="MDT2540213.1"/>
    </source>
</evidence>
<comment type="caution">
    <text evidence="4">The sequence shown here is derived from an EMBL/GenBank/DDBJ whole genome shotgun (WGS) entry which is preliminary data.</text>
</comment>
<evidence type="ECO:0000259" key="3">
    <source>
        <dbReference type="Pfam" id="PF02517"/>
    </source>
</evidence>
<evidence type="ECO:0000256" key="2">
    <source>
        <dbReference type="SAM" id="Phobius"/>
    </source>
</evidence>
<proteinExistence type="inferred from homology"/>
<feature type="transmembrane region" description="Helical" evidence="2">
    <location>
        <begin position="209"/>
        <end position="229"/>
    </location>
</feature>
<feature type="transmembrane region" description="Helical" evidence="2">
    <location>
        <begin position="38"/>
        <end position="58"/>
    </location>
</feature>
<protein>
    <submittedName>
        <fullName evidence="4">Type II CAAX endopeptidase family protein</fullName>
    </submittedName>
</protein>
<organism evidence="4 5">
    <name type="scientific">Enterococcus raffinosus</name>
    <dbReference type="NCBI Taxonomy" id="71452"/>
    <lineage>
        <taxon>Bacteria</taxon>
        <taxon>Bacillati</taxon>
        <taxon>Bacillota</taxon>
        <taxon>Bacilli</taxon>
        <taxon>Lactobacillales</taxon>
        <taxon>Enterococcaceae</taxon>
        <taxon>Enterococcus</taxon>
    </lineage>
</organism>
<feature type="transmembrane region" description="Helical" evidence="2">
    <location>
        <begin position="111"/>
        <end position="132"/>
    </location>
</feature>
<feature type="transmembrane region" description="Helical" evidence="2">
    <location>
        <begin position="153"/>
        <end position="171"/>
    </location>
</feature>
<sequence length="232" mass="26025">MDATKKWTWKDTVVLFILPVELTVGALLNVLGLTKNQLLATVLVFLIFFTGFLTAVILKRDLLAEDFRKYKQHFFKNFGLSILGAIIFGGIILGGRGLFQTNQAFSQIDFTASASLSTVVPIAISGIIPLLAPFVEETVFRYELFYRWKDTKWVKIAMLIVSSVLFGLAHYNNYSSVPILMLPMMLAGAALAGLYYWRGNIWISLFAHFIYNAAFSFFPTILLIFIQLAGGK</sequence>
<dbReference type="EMBL" id="JARPXM010000030">
    <property type="protein sequence ID" value="MDT2540213.1"/>
    <property type="molecule type" value="Genomic_DNA"/>
</dbReference>
<gene>
    <name evidence="4" type="ORF">P7D78_19090</name>
</gene>
<dbReference type="RefSeq" id="WP_028020741.1">
    <property type="nucleotide sequence ID" value="NZ_CABLCA010000077.1"/>
</dbReference>
<feature type="transmembrane region" description="Helical" evidence="2">
    <location>
        <begin position="78"/>
        <end position="99"/>
    </location>
</feature>
<dbReference type="Pfam" id="PF02517">
    <property type="entry name" value="Rce1-like"/>
    <property type="match status" value="1"/>
</dbReference>
<feature type="domain" description="CAAX prenyl protease 2/Lysostaphin resistance protein A-like" evidence="3">
    <location>
        <begin position="122"/>
        <end position="213"/>
    </location>
</feature>
<feature type="transmembrane region" description="Helical" evidence="2">
    <location>
        <begin position="12"/>
        <end position="32"/>
    </location>
</feature>
<feature type="transmembrane region" description="Helical" evidence="2">
    <location>
        <begin position="177"/>
        <end position="197"/>
    </location>
</feature>
<dbReference type="AlphaFoldDB" id="A0AAW8T1K2"/>
<keyword evidence="2" id="KW-0472">Membrane</keyword>
<keyword evidence="2" id="KW-0812">Transmembrane</keyword>
<dbReference type="GO" id="GO:0080120">
    <property type="term" value="P:CAAX-box protein maturation"/>
    <property type="evidence" value="ECO:0007669"/>
    <property type="project" value="UniProtKB-ARBA"/>
</dbReference>
<dbReference type="InterPro" id="IPR003675">
    <property type="entry name" value="Rce1/LyrA-like_dom"/>
</dbReference>
<reference evidence="4" key="1">
    <citation type="submission" date="2023-03" db="EMBL/GenBank/DDBJ databases">
        <authorList>
            <person name="Shen W."/>
            <person name="Cai J."/>
        </authorList>
    </citation>
    <scope>NUCLEOTIDE SEQUENCE</scope>
    <source>
        <strain evidence="4">B646-2</strain>
    </source>
</reference>
<evidence type="ECO:0000256" key="1">
    <source>
        <dbReference type="ARBA" id="ARBA00009067"/>
    </source>
</evidence>